<dbReference type="AlphaFoldDB" id="A0A6L5YJF4"/>
<evidence type="ECO:0000259" key="3">
    <source>
        <dbReference type="Pfam" id="PF20921"/>
    </source>
</evidence>
<gene>
    <name evidence="4" type="ORF">FYJ59_07625</name>
</gene>
<dbReference type="Pfam" id="PF20921">
    <property type="entry name" value="DUF1846_C"/>
    <property type="match status" value="1"/>
</dbReference>
<dbReference type="Pfam" id="PF08903">
    <property type="entry name" value="DUF1846"/>
    <property type="match status" value="1"/>
</dbReference>
<dbReference type="NCBIfam" id="NF010184">
    <property type="entry name" value="PRK13663.1"/>
    <property type="match status" value="1"/>
</dbReference>
<dbReference type="InterPro" id="IPR014999">
    <property type="entry name" value="DUF1846"/>
</dbReference>
<feature type="domain" description="DUF1846" evidence="2">
    <location>
        <begin position="4"/>
        <end position="335"/>
    </location>
</feature>
<dbReference type="InterPro" id="IPR048441">
    <property type="entry name" value="DUF1846_C"/>
</dbReference>
<dbReference type="EMBL" id="VUMU01000007">
    <property type="protein sequence ID" value="MST58108.1"/>
    <property type="molecule type" value="Genomic_DNA"/>
</dbReference>
<dbReference type="Proteomes" id="UP000476055">
    <property type="component" value="Unassembled WGS sequence"/>
</dbReference>
<feature type="domain" description="DUF1846" evidence="3">
    <location>
        <begin position="341"/>
        <end position="492"/>
    </location>
</feature>
<evidence type="ECO:0000256" key="1">
    <source>
        <dbReference type="HAMAP-Rule" id="MF_01567"/>
    </source>
</evidence>
<comment type="caution">
    <text evidence="4">The sequence shown here is derived from an EMBL/GenBank/DDBJ whole genome shotgun (WGS) entry which is preliminary data.</text>
</comment>
<dbReference type="Gene3D" id="3.10.630.10">
    <property type="entry name" value="dip2346 domain like"/>
    <property type="match status" value="1"/>
</dbReference>
<evidence type="ECO:0000313" key="4">
    <source>
        <dbReference type="EMBL" id="MST58108.1"/>
    </source>
</evidence>
<reference evidence="4 5" key="1">
    <citation type="submission" date="2019-08" db="EMBL/GenBank/DDBJ databases">
        <title>In-depth cultivation of the pig gut microbiome towards novel bacterial diversity and tailored functional studies.</title>
        <authorList>
            <person name="Wylensek D."/>
            <person name="Hitch T.C.A."/>
            <person name="Clavel T."/>
        </authorList>
    </citation>
    <scope>NUCLEOTIDE SEQUENCE [LARGE SCALE GENOMIC DNA]</scope>
    <source>
        <strain evidence="4 5">WCA3-601-WT-6H</strain>
    </source>
</reference>
<dbReference type="RefSeq" id="WP_118692836.1">
    <property type="nucleotide sequence ID" value="NZ_VUMU01000007.1"/>
</dbReference>
<dbReference type="PIRSF" id="PIRSF033132">
    <property type="entry name" value="DUF1846"/>
    <property type="match status" value="1"/>
</dbReference>
<evidence type="ECO:0000313" key="5">
    <source>
        <dbReference type="Proteomes" id="UP000476055"/>
    </source>
</evidence>
<comment type="similarity">
    <text evidence="1">Belongs to the UPF0371 family.</text>
</comment>
<evidence type="ECO:0000259" key="2">
    <source>
        <dbReference type="Pfam" id="PF08903"/>
    </source>
</evidence>
<name>A0A6L5YJF4_9FIRM</name>
<accession>A0A6L5YJF4</accession>
<dbReference type="HAMAP" id="MF_01567">
    <property type="entry name" value="UPF0371"/>
    <property type="match status" value="1"/>
</dbReference>
<proteinExistence type="inferred from homology"/>
<dbReference type="Gene3D" id="1.20.1570.10">
    <property type="entry name" value="dip2346 domain like"/>
    <property type="match status" value="1"/>
</dbReference>
<dbReference type="Gene3D" id="3.40.140.40">
    <property type="entry name" value="Domain of unknown function (DUF1846), C-terminal subdomain"/>
    <property type="match status" value="1"/>
</dbReference>
<keyword evidence="5" id="KW-1185">Reference proteome</keyword>
<organism evidence="4 5">
    <name type="scientific">Waltera intestinalis</name>
    <dbReference type="NCBI Taxonomy" id="2606635"/>
    <lineage>
        <taxon>Bacteria</taxon>
        <taxon>Bacillati</taxon>
        <taxon>Bacillota</taxon>
        <taxon>Clostridia</taxon>
        <taxon>Lachnospirales</taxon>
        <taxon>Lachnospiraceae</taxon>
        <taxon>Waltera</taxon>
    </lineage>
</organism>
<sequence>MYKIGFDNDKYLSLQSEKIKERIAKFGGKLYLEFGGKLFDDYHASRVLPGFHPDSKINMLAQLKDEAEIVIVINAADIEKNKVRSDLGITYDLDVLRLIDAFRGYGLYVGSVCLTRFAGQPSAIAYQKKLESLGMKVYRHYSIPGYPSNIPFIVSDEGYGKNDYIETSRSLVVVTAPGPGSGKMATCLSQLYHEYKRGIKAGYAKYETFPIWNIPLKHPVNLAYEAATADLNDVNMIDPFHLEAYGETTINYNRDVEIFPVVSAMFEKIMGSCPYKSPTDMGVNMAGFGIVDDEAVRDAAKQEIIRRYYHTLCQKRQGTAGDDQILKLELLMKQAGVTIDDRAVVSAANIKAETTGEPAAAIQLPDGRVLTGRTSTLLGASSALLLNALKALAGIPDEVQLISPTAIGPIQDLKTNYLGNRNPRLHTDETLIALSICAATDDTAKAAVEQLKNLKGSEVHSSVILSQIDMNTFRKLGVNLTCEPHYQNQKLYHN</sequence>
<dbReference type="InterPro" id="IPR048496">
    <property type="entry name" value="DUF1846_N"/>
</dbReference>
<protein>
    <recommendedName>
        <fullName evidence="1">UPF0371 protein FYJ59_07625</fullName>
    </recommendedName>
</protein>